<dbReference type="Gene3D" id="3.40.50.300">
    <property type="entry name" value="P-loop containing nucleotide triphosphate hydrolases"/>
    <property type="match status" value="1"/>
</dbReference>
<reference evidence="2" key="1">
    <citation type="submission" date="2020-07" db="EMBL/GenBank/DDBJ databases">
        <title>The High-quality genome of the commercially important snow crab, Chionoecetes opilio.</title>
        <authorList>
            <person name="Jeong J.-H."/>
            <person name="Ryu S."/>
        </authorList>
    </citation>
    <scope>NUCLEOTIDE SEQUENCE</scope>
    <source>
        <strain evidence="2">MADBK_172401_WGS</strain>
        <tissue evidence="2">Digestive gland</tissue>
    </source>
</reference>
<organism evidence="2 3">
    <name type="scientific">Chionoecetes opilio</name>
    <name type="common">Atlantic snow crab</name>
    <name type="synonym">Cancer opilio</name>
    <dbReference type="NCBI Taxonomy" id="41210"/>
    <lineage>
        <taxon>Eukaryota</taxon>
        <taxon>Metazoa</taxon>
        <taxon>Ecdysozoa</taxon>
        <taxon>Arthropoda</taxon>
        <taxon>Crustacea</taxon>
        <taxon>Multicrustacea</taxon>
        <taxon>Malacostraca</taxon>
        <taxon>Eumalacostraca</taxon>
        <taxon>Eucarida</taxon>
        <taxon>Decapoda</taxon>
        <taxon>Pleocyemata</taxon>
        <taxon>Brachyura</taxon>
        <taxon>Eubrachyura</taxon>
        <taxon>Majoidea</taxon>
        <taxon>Majidae</taxon>
        <taxon>Chionoecetes</taxon>
    </lineage>
</organism>
<evidence type="ECO:0000259" key="1">
    <source>
        <dbReference type="PROSITE" id="PS50837"/>
    </source>
</evidence>
<sequence length="1011" mass="112708">MPSAALSIKHDFLASGGPRGGRGAPAILFWVHLQGVNFGRPYKVATQTSKRVLKAVLLVVLRRARVASVGAWPASIADYCSQVLGWSNTRFRQTFNAEERTLLQQPVDAADIDVSLLSKLMHKMFQDINVPETLWRAMRDLKKLRNLVCHEHLLLDEEELTQNLKDLKAIYAALLCQVSEVFDVKVDELSRTFCAEVDEVMSSSVMVEASEYFEKVEQFRMDLVGQFIMQGQRELRDHYSKLQVLNPFTWLSSKNFPQLQVNKIFTPLLIIQNSRCVQAATLLTAETMDPDTEEESGVLPDVLVLSGIAGCGKTSLCRFLLHDWRTHEGAVATLKSVDILLYIEARNVTSSSLVTFLQKTLLAETCSHFEEKDIVQTLRQVSVLYVIDGMDEATSDAKLLVSDVFSLAGGSRVLLTTRPEYTSAVTQLAERHHLSHMELAIHGFSDEGRRTFTSRIFAAYVPDESQRHRQEKEFLKFLKTSCRGFAGYLKLPLTLALLACLWQDDKTRIAQITSTTRLYSEIFRLCTTKMATRLQGSSAPHTLDLQGFVASWLQALGKEAYRMLEEGRLVIEEETQRQLAGLCEAQGVDSLQVLSTFLQCEVHTGLLGVNHNFSFVHKSQMEYLAALYLSKEVMAASKSKDTTVQGTLSRFKIFRNSMKKETMADIRDIILFSGWGAKWVNTWLFVVGHLCLQKAARAELQAVLEAILSVPSVTRNEGTMWRLVEESSRHSLVREKVGAAMAKEYSWRPSDEDLCDASHPVAMLMQHTPFTPQSIILRVVGSLRGTQLLGEDGHLHTAAYDNLTPILTCVSQRPSCLVYLKLDEHYYTWGGQETADHLLKLLQPQGNVVSFTGHLGPAGAAALDSSKQMGELNVRVSKAATLEALAQGVLKQDDRVHTLMLCLDLPWSLLPAALPRLHPFAFHLVLHGVHDGVAAAAAEAMAQLSQTFNRVDFVASRLTHHGAKTCLDVLSARKVALKGRLTVRSTHALQEDARLTLEAEVEGGGGLHWWS</sequence>
<comment type="caution">
    <text evidence="2">The sequence shown here is derived from an EMBL/GenBank/DDBJ whole genome shotgun (WGS) entry which is preliminary data.</text>
</comment>
<protein>
    <submittedName>
        <fullName evidence="2">NACHT, LRR and PYD domains-containing protein 10</fullName>
    </submittedName>
</protein>
<name>A0A8J5D3M4_CHIOP</name>
<dbReference type="OrthoDB" id="120976at2759"/>
<feature type="domain" description="NACHT" evidence="1">
    <location>
        <begin position="301"/>
        <end position="419"/>
    </location>
</feature>
<gene>
    <name evidence="2" type="primary">Nlrp10_1</name>
    <name evidence="2" type="ORF">GWK47_003271</name>
</gene>
<dbReference type="PANTHER" id="PTHR46312:SF2">
    <property type="entry name" value="NUCLEOTIDE-BINDING OLIGOMERIZATION DOMAIN-CONTAINING PROTEIN 2-LIKE"/>
    <property type="match status" value="1"/>
</dbReference>
<dbReference type="SUPFAM" id="SSF52540">
    <property type="entry name" value="P-loop containing nucleoside triphosphate hydrolases"/>
    <property type="match status" value="1"/>
</dbReference>
<keyword evidence="3" id="KW-1185">Reference proteome</keyword>
<dbReference type="Pfam" id="PF05729">
    <property type="entry name" value="NACHT"/>
    <property type="match status" value="1"/>
</dbReference>
<dbReference type="PANTHER" id="PTHR46312">
    <property type="entry name" value="NACHT DOMAIN-CONTAINING PROTEIN"/>
    <property type="match status" value="1"/>
</dbReference>
<dbReference type="InterPro" id="IPR027417">
    <property type="entry name" value="P-loop_NTPase"/>
</dbReference>
<accession>A0A8J5D3M4</accession>
<dbReference type="AlphaFoldDB" id="A0A8J5D3M4"/>
<dbReference type="EMBL" id="JACEEZ010000182">
    <property type="protein sequence ID" value="KAG0730456.1"/>
    <property type="molecule type" value="Genomic_DNA"/>
</dbReference>
<dbReference type="InterPro" id="IPR007111">
    <property type="entry name" value="NACHT_NTPase"/>
</dbReference>
<dbReference type="Proteomes" id="UP000770661">
    <property type="component" value="Unassembled WGS sequence"/>
</dbReference>
<dbReference type="PROSITE" id="PS50837">
    <property type="entry name" value="NACHT"/>
    <property type="match status" value="1"/>
</dbReference>
<proteinExistence type="predicted"/>
<evidence type="ECO:0000313" key="3">
    <source>
        <dbReference type="Proteomes" id="UP000770661"/>
    </source>
</evidence>
<evidence type="ECO:0000313" key="2">
    <source>
        <dbReference type="EMBL" id="KAG0730456.1"/>
    </source>
</evidence>